<dbReference type="InterPro" id="IPR052579">
    <property type="entry name" value="Zinc_finger_SWIM"/>
</dbReference>
<sequence>MDIDSTLIQILSQQRQLIARLQGQTHAILETTGALLEDDEENKNSGIIHGGSKPGKQPNWPRDFEGSYLRLHQQYFDTNPLGGLPERNVCKGDGRLPKVLRLINCPFSASAYFQKKKDHWRFSVSNPAHNHPSSLNPAAHTANRQLTDSLFEEMKKLGDAGLKPSVILATLKKTHPDKTILATISTIYTARKKSNQELLQGISPIVHLNKTLQNSEFTTMARTDDNGNLTAFFFVILALSNSSPPITISFS</sequence>
<evidence type="ECO:0000313" key="2">
    <source>
        <dbReference type="Proteomes" id="UP000235392"/>
    </source>
</evidence>
<evidence type="ECO:0008006" key="3">
    <source>
        <dbReference type="Google" id="ProtNLM"/>
    </source>
</evidence>
<reference evidence="1 2" key="1">
    <citation type="submission" date="2017-11" db="EMBL/GenBank/DDBJ databases">
        <title>De novo assembly and phasing of dikaryotic genomes from two isolates of Puccinia coronata f. sp. avenae, the causal agent of oat crown rust.</title>
        <authorList>
            <person name="Miller M.E."/>
            <person name="Zhang Y."/>
            <person name="Omidvar V."/>
            <person name="Sperschneider J."/>
            <person name="Schwessinger B."/>
            <person name="Raley C."/>
            <person name="Palmer J.M."/>
            <person name="Garnica D."/>
            <person name="Upadhyaya N."/>
            <person name="Rathjen J."/>
            <person name="Taylor J.M."/>
            <person name="Park R.F."/>
            <person name="Dodds P.N."/>
            <person name="Hirsch C.D."/>
            <person name="Kianian S.F."/>
            <person name="Figueroa M."/>
        </authorList>
    </citation>
    <scope>NUCLEOTIDE SEQUENCE [LARGE SCALE GENOMIC DNA]</scope>
    <source>
        <strain evidence="1">12SD80</strain>
    </source>
</reference>
<dbReference type="PANTHER" id="PTHR31569">
    <property type="entry name" value="SWIM-TYPE DOMAIN-CONTAINING PROTEIN"/>
    <property type="match status" value="1"/>
</dbReference>
<organism evidence="1 2">
    <name type="scientific">Puccinia coronata f. sp. avenae</name>
    <dbReference type="NCBI Taxonomy" id="200324"/>
    <lineage>
        <taxon>Eukaryota</taxon>
        <taxon>Fungi</taxon>
        <taxon>Dikarya</taxon>
        <taxon>Basidiomycota</taxon>
        <taxon>Pucciniomycotina</taxon>
        <taxon>Pucciniomycetes</taxon>
        <taxon>Pucciniales</taxon>
        <taxon>Pucciniaceae</taxon>
        <taxon>Puccinia</taxon>
    </lineage>
</organism>
<name>A0A2N5TXU9_9BASI</name>
<accession>A0A2N5TXU9</accession>
<dbReference type="EMBL" id="PGCI01000303">
    <property type="protein sequence ID" value="PLW30287.1"/>
    <property type="molecule type" value="Genomic_DNA"/>
</dbReference>
<dbReference type="AlphaFoldDB" id="A0A2N5TXU9"/>
<gene>
    <name evidence="1" type="ORF">PCASD_19999</name>
</gene>
<protein>
    <recommendedName>
        <fullName evidence="3">FAR1 domain-containing protein</fullName>
    </recommendedName>
</protein>
<evidence type="ECO:0000313" key="1">
    <source>
        <dbReference type="EMBL" id="PLW30287.1"/>
    </source>
</evidence>
<comment type="caution">
    <text evidence="1">The sequence shown here is derived from an EMBL/GenBank/DDBJ whole genome shotgun (WGS) entry which is preliminary data.</text>
</comment>
<dbReference type="Proteomes" id="UP000235392">
    <property type="component" value="Unassembled WGS sequence"/>
</dbReference>
<dbReference type="PANTHER" id="PTHR31569:SF4">
    <property type="entry name" value="SWIM-TYPE DOMAIN-CONTAINING PROTEIN"/>
    <property type="match status" value="1"/>
</dbReference>
<proteinExistence type="predicted"/>